<dbReference type="AlphaFoldDB" id="A0A919NBI9"/>
<dbReference type="EMBL" id="BOMW01000054">
    <property type="protein sequence ID" value="GIF07817.1"/>
    <property type="molecule type" value="Genomic_DNA"/>
</dbReference>
<evidence type="ECO:0000313" key="1">
    <source>
        <dbReference type="EMBL" id="GIF07817.1"/>
    </source>
</evidence>
<reference evidence="1" key="1">
    <citation type="submission" date="2021-01" db="EMBL/GenBank/DDBJ databases">
        <title>Whole genome shotgun sequence of Actinoplanes siamensis NBRC 109076.</title>
        <authorList>
            <person name="Komaki H."/>
            <person name="Tamura T."/>
        </authorList>
    </citation>
    <scope>NUCLEOTIDE SEQUENCE</scope>
    <source>
        <strain evidence="1">NBRC 109076</strain>
    </source>
</reference>
<comment type="caution">
    <text evidence="1">The sequence shown here is derived from an EMBL/GenBank/DDBJ whole genome shotgun (WGS) entry which is preliminary data.</text>
</comment>
<evidence type="ECO:0000313" key="2">
    <source>
        <dbReference type="Proteomes" id="UP000629619"/>
    </source>
</evidence>
<keyword evidence="2" id="KW-1185">Reference proteome</keyword>
<sequence>MRLIEMTVACALTLSIGGASYAALRPDKIKAEAQAVADRATCRTVDTAIVGFIALNDADPTSVTQLQPFLDGDISRYRIVGGRAAGPGCDPA</sequence>
<organism evidence="1 2">
    <name type="scientific">Actinoplanes siamensis</name>
    <dbReference type="NCBI Taxonomy" id="1223317"/>
    <lineage>
        <taxon>Bacteria</taxon>
        <taxon>Bacillati</taxon>
        <taxon>Actinomycetota</taxon>
        <taxon>Actinomycetes</taxon>
        <taxon>Micromonosporales</taxon>
        <taxon>Micromonosporaceae</taxon>
        <taxon>Actinoplanes</taxon>
    </lineage>
</organism>
<dbReference type="Proteomes" id="UP000629619">
    <property type="component" value="Unassembled WGS sequence"/>
</dbReference>
<gene>
    <name evidence="1" type="ORF">Asi03nite_53550</name>
</gene>
<accession>A0A919NBI9</accession>
<name>A0A919NBI9_9ACTN</name>
<proteinExistence type="predicted"/>
<protein>
    <submittedName>
        <fullName evidence="1">Uncharacterized protein</fullName>
    </submittedName>
</protein>